<dbReference type="SUPFAM" id="SSF47240">
    <property type="entry name" value="Ferritin-like"/>
    <property type="match status" value="1"/>
</dbReference>
<evidence type="ECO:0000313" key="3">
    <source>
        <dbReference type="Proteomes" id="UP000076881"/>
    </source>
</evidence>
<dbReference type="OrthoDB" id="1001765at2759"/>
<evidence type="ECO:0000313" key="2">
    <source>
        <dbReference type="EMBL" id="OAA75504.1"/>
    </source>
</evidence>
<name>A0A168FQS2_CORDF</name>
<protein>
    <submittedName>
        <fullName evidence="2">Ferritin/ribonucleotide reductase-like protein</fullName>
    </submittedName>
</protein>
<feature type="chain" id="PRO_5007896942" evidence="1">
    <location>
        <begin position="19"/>
        <end position="326"/>
    </location>
</feature>
<dbReference type="EMBL" id="AZHF01000005">
    <property type="protein sequence ID" value="OAA75504.1"/>
    <property type="molecule type" value="Genomic_DNA"/>
</dbReference>
<dbReference type="Gene3D" id="1.20.1260.10">
    <property type="match status" value="1"/>
</dbReference>
<dbReference type="AlphaFoldDB" id="A0A168FQS2"/>
<dbReference type="Proteomes" id="UP000076881">
    <property type="component" value="Unassembled WGS sequence"/>
</dbReference>
<dbReference type="PANTHER" id="PTHR38705">
    <property type="entry name" value="PROTEIN RDS1"/>
    <property type="match status" value="1"/>
</dbReference>
<dbReference type="STRING" id="1081108.A0A168FQS2"/>
<keyword evidence="3" id="KW-1185">Reference proteome</keyword>
<reference evidence="2 3" key="1">
    <citation type="journal article" date="2016" name="Genome Biol. Evol.">
        <title>Divergent and convergent evolution of fungal pathogenicity.</title>
        <authorList>
            <person name="Shang Y."/>
            <person name="Xiao G."/>
            <person name="Zheng P."/>
            <person name="Cen K."/>
            <person name="Zhan S."/>
            <person name="Wang C."/>
        </authorList>
    </citation>
    <scope>NUCLEOTIDE SEQUENCE [LARGE SCALE GENOMIC DNA]</scope>
    <source>
        <strain evidence="2 3">RCEF 1005</strain>
    </source>
</reference>
<dbReference type="CDD" id="cd00657">
    <property type="entry name" value="Ferritin_like"/>
    <property type="match status" value="1"/>
</dbReference>
<dbReference type="InterPro" id="IPR009078">
    <property type="entry name" value="Ferritin-like_SF"/>
</dbReference>
<feature type="signal peptide" evidence="1">
    <location>
        <begin position="1"/>
        <end position="18"/>
    </location>
</feature>
<gene>
    <name evidence="2" type="ORF">LEL_07492</name>
</gene>
<comment type="caution">
    <text evidence="2">The sequence shown here is derived from an EMBL/GenBank/DDBJ whole genome shotgun (WGS) entry which is preliminary data.</text>
</comment>
<dbReference type="PANTHER" id="PTHR38705:SF1">
    <property type="entry name" value="PROTEIN RDS1"/>
    <property type="match status" value="1"/>
</dbReference>
<dbReference type="Pfam" id="PF13668">
    <property type="entry name" value="Ferritin_2"/>
    <property type="match status" value="1"/>
</dbReference>
<sequence>MPSLKTTALALLAATATAMPATIRLSSRQMQYHALTKRQQENAQQSGLSDFDILQFALTLENLEETFYRQGFAKFPESDFAALGLDKQQITDLQQIGKTEAEHVGLLQSSLAQGGVKPVQPCEYEFGFTNAAGMVQTAAVLENIGVSAYLAAAPLLSDKAILSTAGSILTVEARHQSSIRVFSKQVAVPQAFDAPLGPRAVFSLAAPFIKSCPEGSNLKIEAFPKLAMMAGASGGNGTSSGALAVGSNFKVQADGNTGSEATNCAFTSGGVFPGGTAFSNFTQAEGCQVPQGVAGITYVTLTKSAPLTGVLTDDMIVAGPMAVAIS</sequence>
<proteinExistence type="predicted"/>
<evidence type="ECO:0000256" key="1">
    <source>
        <dbReference type="SAM" id="SignalP"/>
    </source>
</evidence>
<keyword evidence="1" id="KW-0732">Signal</keyword>
<accession>A0A168FQS2</accession>
<dbReference type="InterPro" id="IPR039254">
    <property type="entry name" value="Rds1"/>
</dbReference>
<dbReference type="InterPro" id="IPR012347">
    <property type="entry name" value="Ferritin-like"/>
</dbReference>
<organism evidence="2 3">
    <name type="scientific">Akanthomyces lecanii RCEF 1005</name>
    <dbReference type="NCBI Taxonomy" id="1081108"/>
    <lineage>
        <taxon>Eukaryota</taxon>
        <taxon>Fungi</taxon>
        <taxon>Dikarya</taxon>
        <taxon>Ascomycota</taxon>
        <taxon>Pezizomycotina</taxon>
        <taxon>Sordariomycetes</taxon>
        <taxon>Hypocreomycetidae</taxon>
        <taxon>Hypocreales</taxon>
        <taxon>Cordycipitaceae</taxon>
        <taxon>Akanthomyces</taxon>
        <taxon>Cordyceps confragosa</taxon>
    </lineage>
</organism>